<dbReference type="GO" id="GO:0007165">
    <property type="term" value="P:signal transduction"/>
    <property type="evidence" value="ECO:0007669"/>
    <property type="project" value="InterPro"/>
</dbReference>
<dbReference type="InterPro" id="IPR008967">
    <property type="entry name" value="p53-like_TF_DNA-bd_sf"/>
</dbReference>
<dbReference type="Gene3D" id="1.10.532.10">
    <property type="entry name" value="STAT transcription factor, N-terminal domain"/>
    <property type="match status" value="1"/>
</dbReference>
<feature type="region of interest" description="Disordered" evidence="14">
    <location>
        <begin position="768"/>
        <end position="789"/>
    </location>
</feature>
<dbReference type="InterPro" id="IPR013801">
    <property type="entry name" value="STAT_TF_DNA-bd"/>
</dbReference>
<dbReference type="InterPro" id="IPR012345">
    <property type="entry name" value="STAT_TF_DNA-bd_N"/>
</dbReference>
<keyword evidence="10 13" id="KW-0804">Transcription</keyword>
<reference evidence="16 17" key="1">
    <citation type="journal article" date="2017" name="Nat. Ecol. Evol.">
        <title>Scallop genome provides insights into evolution of bilaterian karyotype and development.</title>
        <authorList>
            <person name="Wang S."/>
            <person name="Zhang J."/>
            <person name="Jiao W."/>
            <person name="Li J."/>
            <person name="Xun X."/>
            <person name="Sun Y."/>
            <person name="Guo X."/>
            <person name="Huan P."/>
            <person name="Dong B."/>
            <person name="Zhang L."/>
            <person name="Hu X."/>
            <person name="Sun X."/>
            <person name="Wang J."/>
            <person name="Zhao C."/>
            <person name="Wang Y."/>
            <person name="Wang D."/>
            <person name="Huang X."/>
            <person name="Wang R."/>
            <person name="Lv J."/>
            <person name="Li Y."/>
            <person name="Zhang Z."/>
            <person name="Liu B."/>
            <person name="Lu W."/>
            <person name="Hui Y."/>
            <person name="Liang J."/>
            <person name="Zhou Z."/>
            <person name="Hou R."/>
            <person name="Li X."/>
            <person name="Liu Y."/>
            <person name="Li H."/>
            <person name="Ning X."/>
            <person name="Lin Y."/>
            <person name="Zhao L."/>
            <person name="Xing Q."/>
            <person name="Dou J."/>
            <person name="Li Y."/>
            <person name="Mao J."/>
            <person name="Guo H."/>
            <person name="Dou H."/>
            <person name="Li T."/>
            <person name="Mu C."/>
            <person name="Jiang W."/>
            <person name="Fu Q."/>
            <person name="Fu X."/>
            <person name="Miao Y."/>
            <person name="Liu J."/>
            <person name="Yu Q."/>
            <person name="Li R."/>
            <person name="Liao H."/>
            <person name="Li X."/>
            <person name="Kong Y."/>
            <person name="Jiang Z."/>
            <person name="Chourrout D."/>
            <person name="Li R."/>
            <person name="Bao Z."/>
        </authorList>
    </citation>
    <scope>NUCLEOTIDE SEQUENCE [LARGE SCALE GENOMIC DNA]</scope>
    <source>
        <strain evidence="16 17">PY_sf001</strain>
    </source>
</reference>
<dbReference type="Gene3D" id="2.60.40.630">
    <property type="entry name" value="STAT transcription factor, DNA-binding domain"/>
    <property type="match status" value="1"/>
</dbReference>
<dbReference type="Gene3D" id="3.30.505.10">
    <property type="entry name" value="SH2 domain"/>
    <property type="match status" value="1"/>
</dbReference>
<name>A0A210QH97_MIZYE</name>
<dbReference type="STRING" id="6573.A0A210QH97"/>
<evidence type="ECO:0000256" key="3">
    <source>
        <dbReference type="ARBA" id="ARBA00005586"/>
    </source>
</evidence>
<dbReference type="InterPro" id="IPR001217">
    <property type="entry name" value="STAT"/>
</dbReference>
<dbReference type="Pfam" id="PF01017">
    <property type="entry name" value="STAT_alpha"/>
    <property type="match status" value="1"/>
</dbReference>
<dbReference type="SUPFAM" id="SSF49417">
    <property type="entry name" value="p53-like transcription factors"/>
    <property type="match status" value="1"/>
</dbReference>
<evidence type="ECO:0000256" key="14">
    <source>
        <dbReference type="SAM" id="MobiDB-lite"/>
    </source>
</evidence>
<evidence type="ECO:0000256" key="7">
    <source>
        <dbReference type="ARBA" id="ARBA00023015"/>
    </source>
</evidence>
<dbReference type="Gene3D" id="1.10.238.10">
    <property type="entry name" value="EF-hand"/>
    <property type="match status" value="1"/>
</dbReference>
<dbReference type="SUPFAM" id="SSF55550">
    <property type="entry name" value="SH2 domain"/>
    <property type="match status" value="1"/>
</dbReference>
<keyword evidence="5 13" id="KW-0597">Phosphoprotein</keyword>
<dbReference type="InterPro" id="IPR013799">
    <property type="entry name" value="STAT_TF_prot_interaction"/>
</dbReference>
<dbReference type="GO" id="GO:0003677">
    <property type="term" value="F:DNA binding"/>
    <property type="evidence" value="ECO:0007669"/>
    <property type="project" value="UniProtKB-KW"/>
</dbReference>
<dbReference type="SUPFAM" id="SSF48092">
    <property type="entry name" value="Transcription factor STAT-4 N-domain"/>
    <property type="match status" value="1"/>
</dbReference>
<dbReference type="Pfam" id="PF02865">
    <property type="entry name" value="STAT_int"/>
    <property type="match status" value="1"/>
</dbReference>
<dbReference type="InterPro" id="IPR036535">
    <property type="entry name" value="STAT_N_sf"/>
</dbReference>
<feature type="domain" description="SH2" evidence="15">
    <location>
        <begin position="616"/>
        <end position="738"/>
    </location>
</feature>
<dbReference type="InterPro" id="IPR000980">
    <property type="entry name" value="SH2"/>
</dbReference>
<evidence type="ECO:0000256" key="8">
    <source>
        <dbReference type="ARBA" id="ARBA00023125"/>
    </source>
</evidence>
<evidence type="ECO:0000256" key="1">
    <source>
        <dbReference type="ARBA" id="ARBA00004123"/>
    </source>
</evidence>
<accession>A0A210QH97</accession>
<dbReference type="InterPro" id="IPR048988">
    <property type="entry name" value="STAT_linker"/>
</dbReference>
<evidence type="ECO:0000259" key="15">
    <source>
        <dbReference type="PROSITE" id="PS50001"/>
    </source>
</evidence>
<evidence type="ECO:0000313" key="17">
    <source>
        <dbReference type="Proteomes" id="UP000242188"/>
    </source>
</evidence>
<dbReference type="Pfam" id="PF02864">
    <property type="entry name" value="STAT_bind"/>
    <property type="match status" value="1"/>
</dbReference>
<dbReference type="Proteomes" id="UP000242188">
    <property type="component" value="Unassembled WGS sequence"/>
</dbReference>
<evidence type="ECO:0000256" key="2">
    <source>
        <dbReference type="ARBA" id="ARBA00004496"/>
    </source>
</evidence>
<dbReference type="EMBL" id="NEDP02003722">
    <property type="protein sequence ID" value="OWF48112.1"/>
    <property type="molecule type" value="Genomic_DNA"/>
</dbReference>
<evidence type="ECO:0000256" key="11">
    <source>
        <dbReference type="ARBA" id="ARBA00023242"/>
    </source>
</evidence>
<evidence type="ECO:0000256" key="13">
    <source>
        <dbReference type="RuleBase" id="RU046415"/>
    </source>
</evidence>
<keyword evidence="17" id="KW-1185">Reference proteome</keyword>
<dbReference type="InterPro" id="IPR036860">
    <property type="entry name" value="SH2_dom_sf"/>
</dbReference>
<comment type="similarity">
    <text evidence="3 13">Belongs to the transcription factor STAT family.</text>
</comment>
<protein>
    <recommendedName>
        <fullName evidence="13">Signal transducer and activator of transcription</fullName>
    </recommendedName>
</protein>
<keyword evidence="4 13" id="KW-0963">Cytoplasm</keyword>
<dbReference type="PROSITE" id="PS50001">
    <property type="entry name" value="SH2"/>
    <property type="match status" value="1"/>
</dbReference>
<evidence type="ECO:0000256" key="10">
    <source>
        <dbReference type="ARBA" id="ARBA00023163"/>
    </source>
</evidence>
<keyword evidence="6 12" id="KW-0727">SH2 domain</keyword>
<dbReference type="GO" id="GO:0005634">
    <property type="term" value="C:nucleus"/>
    <property type="evidence" value="ECO:0007669"/>
    <property type="project" value="UniProtKB-SubCell"/>
</dbReference>
<dbReference type="AlphaFoldDB" id="A0A210QH97"/>
<dbReference type="PANTHER" id="PTHR11801">
    <property type="entry name" value="SIGNAL TRANSDUCER AND ACTIVATOR OF TRANSCRIPTION"/>
    <property type="match status" value="1"/>
</dbReference>
<dbReference type="GO" id="GO:0005737">
    <property type="term" value="C:cytoplasm"/>
    <property type="evidence" value="ECO:0007669"/>
    <property type="project" value="UniProtKB-SubCell"/>
</dbReference>
<keyword evidence="8 13" id="KW-0238">DNA-binding</keyword>
<dbReference type="Pfam" id="PF00017">
    <property type="entry name" value="SH2"/>
    <property type="match status" value="1"/>
</dbReference>
<evidence type="ECO:0000256" key="12">
    <source>
        <dbReference type="PROSITE-ProRule" id="PRU00191"/>
    </source>
</evidence>
<comment type="caution">
    <text evidence="16">The sequence shown here is derived from an EMBL/GenBank/DDBJ whole genome shotgun (WGS) entry which is preliminary data.</text>
</comment>
<organism evidence="16 17">
    <name type="scientific">Mizuhopecten yessoensis</name>
    <name type="common">Japanese scallop</name>
    <name type="synonym">Patinopecten yessoensis</name>
    <dbReference type="NCBI Taxonomy" id="6573"/>
    <lineage>
        <taxon>Eukaryota</taxon>
        <taxon>Metazoa</taxon>
        <taxon>Spiralia</taxon>
        <taxon>Lophotrochozoa</taxon>
        <taxon>Mollusca</taxon>
        <taxon>Bivalvia</taxon>
        <taxon>Autobranchia</taxon>
        <taxon>Pteriomorphia</taxon>
        <taxon>Pectinida</taxon>
        <taxon>Pectinoidea</taxon>
        <taxon>Pectinidae</taxon>
        <taxon>Mizuhopecten</taxon>
    </lineage>
</organism>
<keyword evidence="7 13" id="KW-0805">Transcription regulation</keyword>
<sequence length="849" mass="98185">MSVDEEKSPVSEMELNMPRTPVFEKSRSLWGHVKMLPLQIQRQLLDQYRDPFTVEVRDKLADLIEQLPWSEVNEENSGNVEDEGYANQMLESVLNKLSETIHSTTEFVLKTKLRDSEHKLRQRYMGNALEFVKLVKSYLSQEERAVAQAENATSADGGDTQYHRQIDLIQRIESLQGRTQVTQNYLQTLDEKFKQLIITRQKHSQIKVQTQQVENQLHNIQNTSGSMASDIYQQNLMVCMNQRTNLTRMSQDINHTIKDMASQLVQIRLDFTENFQKTHSELEVLQQLVDQEVLSWNRQQRLAGNGAEFDTRALATIQNWFEGLADLTWKNRNQVSQMESFGQDFPIDVPQGIQDIVSRLRGSVNNILTGLVRSAFIVECQPPQILKVNNKFTAKVRLMLGNKLKIYMDPRKVTAVLLSERQLSRLQECENPHLFKENSGKLLNDNGRMEYNETTREHSVSLKSMQLQKINRADRKQNVTEEKFCIVFKSTFQIGNQEQFVWTKSNPIVVIVHGSQECRAMATIMWDNQFAIPERQMFEVPDFVPWPQMCELLSCKFKQMTQRGLGKNDLDYLAHKIFQGGRDIVDYSPYSITWAQFVKENQQLASGTVSFTFWDWFHSIMKLTRKHLRELWQDRCIVGFISRSKAEQQLLSVDNGNFLLRFSESELGGITVGWVDDVAQQQGDENEVKREANFAQPYEADDFCVKSLAERIKDVDKLVYLYPNRPKEQVFKKYWLPFPGRNSKKPHNPRYKHMGTLIQDIIAVPTQTSSVSRKREKTSENEEEMTMEPASEIGSKTAMDDMSGFGSVFDNTLNVEQIMNAMDIAHVSSPDSIQIDAFDELISEDDDIL</sequence>
<dbReference type="Pfam" id="PF21354">
    <property type="entry name" value="STAT_linker"/>
    <property type="match status" value="1"/>
</dbReference>
<dbReference type="SMART" id="SM00964">
    <property type="entry name" value="STAT_int"/>
    <property type="match status" value="1"/>
</dbReference>
<proteinExistence type="inferred from homology"/>
<dbReference type="CDD" id="cd09919">
    <property type="entry name" value="SH2_STAT_family"/>
    <property type="match status" value="1"/>
</dbReference>
<gene>
    <name evidence="16" type="ORF">KP79_PYT03797</name>
</gene>
<dbReference type="Gene3D" id="1.20.1050.20">
    <property type="entry name" value="STAT transcription factor, all-alpha domain"/>
    <property type="match status" value="1"/>
</dbReference>
<evidence type="ECO:0000256" key="9">
    <source>
        <dbReference type="ARBA" id="ARBA00023159"/>
    </source>
</evidence>
<dbReference type="InterPro" id="IPR013800">
    <property type="entry name" value="STAT_TF_alpha"/>
</dbReference>
<comment type="subcellular location">
    <subcellularLocation>
        <location evidence="2 13">Cytoplasm</location>
    </subcellularLocation>
    <subcellularLocation>
        <location evidence="1 13">Nucleus</location>
    </subcellularLocation>
</comment>
<dbReference type="GO" id="GO:0003700">
    <property type="term" value="F:DNA-binding transcription factor activity"/>
    <property type="evidence" value="ECO:0007669"/>
    <property type="project" value="InterPro"/>
</dbReference>
<keyword evidence="11 13" id="KW-0539">Nucleus</keyword>
<keyword evidence="9 13" id="KW-0010">Activator</keyword>
<evidence type="ECO:0000256" key="6">
    <source>
        <dbReference type="ARBA" id="ARBA00022999"/>
    </source>
</evidence>
<dbReference type="SUPFAM" id="SSF47655">
    <property type="entry name" value="STAT"/>
    <property type="match status" value="1"/>
</dbReference>
<evidence type="ECO:0000256" key="4">
    <source>
        <dbReference type="ARBA" id="ARBA00022490"/>
    </source>
</evidence>
<evidence type="ECO:0000313" key="16">
    <source>
        <dbReference type="EMBL" id="OWF48112.1"/>
    </source>
</evidence>
<dbReference type="InterPro" id="IPR015988">
    <property type="entry name" value="STAT_TF_CC"/>
</dbReference>
<dbReference type="OrthoDB" id="19300at2759"/>
<evidence type="ECO:0000256" key="5">
    <source>
        <dbReference type="ARBA" id="ARBA00022553"/>
    </source>
</evidence>